<dbReference type="EMBL" id="AP025183">
    <property type="protein sequence ID" value="BDB51950.1"/>
    <property type="molecule type" value="Genomic_DNA"/>
</dbReference>
<gene>
    <name evidence="1" type="ORF">GENT11_02620</name>
</gene>
<organism evidence="1 2">
    <name type="scientific">Flavobacterium ammonificans</name>
    <dbReference type="NCBI Taxonomy" id="1751056"/>
    <lineage>
        <taxon>Bacteria</taxon>
        <taxon>Pseudomonadati</taxon>
        <taxon>Bacteroidota</taxon>
        <taxon>Flavobacteriia</taxon>
        <taxon>Flavobacteriales</taxon>
        <taxon>Flavobacteriaceae</taxon>
        <taxon>Flavobacterium</taxon>
    </lineage>
</organism>
<evidence type="ECO:0008006" key="3">
    <source>
        <dbReference type="Google" id="ProtNLM"/>
    </source>
</evidence>
<dbReference type="Proteomes" id="UP001319865">
    <property type="component" value="Chromosome"/>
</dbReference>
<proteinExistence type="predicted"/>
<name>A0ABM7V190_9FLAO</name>
<sequence>MKKLASIFLFLFVLFLISPTVVSAIENDSSISIVCDFSEEEQVQKDIKLVFYFEQIPNRLFLPSTISKFVSSENPIKQKDVSLGIFIPPPELS</sequence>
<evidence type="ECO:0000313" key="2">
    <source>
        <dbReference type="Proteomes" id="UP001319865"/>
    </source>
</evidence>
<keyword evidence="2" id="KW-1185">Reference proteome</keyword>
<accession>A0ABM7V190</accession>
<reference evidence="1 2" key="2">
    <citation type="journal article" date="2022" name="Microorganisms">
        <title>Complete Genome Sequences of Two Flavobacterium ammonificans Strains and a Flavobacterium ammoniigenes Strain of Ammonifying Bacterioplankton Isolated from Surface River Water.</title>
        <authorList>
            <person name="Suda W."/>
            <person name="Ogata Y."/>
            <person name="Shindo C."/>
            <person name="Watanabe K."/>
        </authorList>
    </citation>
    <scope>NUCLEOTIDE SEQUENCE [LARGE SCALE GENOMIC DNA]</scope>
    <source>
        <strain evidence="1 2">GENT11</strain>
    </source>
</reference>
<dbReference type="RefSeq" id="WP_229325790.1">
    <property type="nucleotide sequence ID" value="NZ_AP025183.1"/>
</dbReference>
<evidence type="ECO:0000313" key="1">
    <source>
        <dbReference type="EMBL" id="BDB51950.1"/>
    </source>
</evidence>
<reference evidence="1 2" key="1">
    <citation type="journal article" date="2022" name="Int. J. Syst. Evol. Microbiol.">
        <title>Flavobacterium ammonificans sp. nov. and Flavobacterium ammoniigenes sp. nov., ammonifying bacteria isolated from surface river water.</title>
        <authorList>
            <person name="Watanabe K."/>
            <person name="Kitamura T."/>
            <person name="Ogata Y."/>
            <person name="Shindo C."/>
            <person name="Suda W."/>
        </authorList>
    </citation>
    <scope>NUCLEOTIDE SEQUENCE [LARGE SCALE GENOMIC DNA]</scope>
    <source>
        <strain evidence="1 2">GENT11</strain>
    </source>
</reference>
<protein>
    <recommendedName>
        <fullName evidence="3">Secreted protein</fullName>
    </recommendedName>
</protein>